<comment type="caution">
    <text evidence="2">The sequence shown here is derived from an EMBL/GenBank/DDBJ whole genome shotgun (WGS) entry which is preliminary data.</text>
</comment>
<dbReference type="EMBL" id="JAKOGI010000025">
    <property type="protein sequence ID" value="KAJ8449007.1"/>
    <property type="molecule type" value="Genomic_DNA"/>
</dbReference>
<dbReference type="AlphaFoldDB" id="A0A9Q1QNQ8"/>
<feature type="region of interest" description="Disordered" evidence="1">
    <location>
        <begin position="1"/>
        <end position="39"/>
    </location>
</feature>
<name>A0A9Q1QNQ8_9CARY</name>
<sequence length="192" mass="21338">MSPLTSPHTTFPLQPREREPNIGASSSSNQSAAISESSNDTAVRRPLVVPTYSIKISISLKTINGDASTQDSKGTLQISRKIPLLFLGSLTSRVSGHRIFAQLYIVQGQDITFREVTTCNTNACYSYLTFITFLIFNKLNIAIRDSHPDRSIAQNLMLKHHRQPLAIKASTITRHLSASINIQDTSPRQYPR</sequence>
<keyword evidence="3" id="KW-1185">Reference proteome</keyword>
<reference evidence="2" key="1">
    <citation type="submission" date="2022-04" db="EMBL/GenBank/DDBJ databases">
        <title>Carnegiea gigantea Genome sequencing and assembly v2.</title>
        <authorList>
            <person name="Copetti D."/>
            <person name="Sanderson M.J."/>
            <person name="Burquez A."/>
            <person name="Wojciechowski M.F."/>
        </authorList>
    </citation>
    <scope>NUCLEOTIDE SEQUENCE</scope>
    <source>
        <strain evidence="2">SGP5-SGP5p</strain>
        <tissue evidence="2">Aerial part</tissue>
    </source>
</reference>
<organism evidence="2 3">
    <name type="scientific">Carnegiea gigantea</name>
    <dbReference type="NCBI Taxonomy" id="171969"/>
    <lineage>
        <taxon>Eukaryota</taxon>
        <taxon>Viridiplantae</taxon>
        <taxon>Streptophyta</taxon>
        <taxon>Embryophyta</taxon>
        <taxon>Tracheophyta</taxon>
        <taxon>Spermatophyta</taxon>
        <taxon>Magnoliopsida</taxon>
        <taxon>eudicotyledons</taxon>
        <taxon>Gunneridae</taxon>
        <taxon>Pentapetalae</taxon>
        <taxon>Caryophyllales</taxon>
        <taxon>Cactineae</taxon>
        <taxon>Cactaceae</taxon>
        <taxon>Cactoideae</taxon>
        <taxon>Echinocereeae</taxon>
        <taxon>Carnegiea</taxon>
    </lineage>
</organism>
<evidence type="ECO:0000256" key="1">
    <source>
        <dbReference type="SAM" id="MobiDB-lite"/>
    </source>
</evidence>
<feature type="compositionally biased region" description="Polar residues" evidence="1">
    <location>
        <begin position="1"/>
        <end position="12"/>
    </location>
</feature>
<evidence type="ECO:0000313" key="3">
    <source>
        <dbReference type="Proteomes" id="UP001153076"/>
    </source>
</evidence>
<feature type="compositionally biased region" description="Low complexity" evidence="1">
    <location>
        <begin position="24"/>
        <end position="38"/>
    </location>
</feature>
<proteinExistence type="predicted"/>
<accession>A0A9Q1QNQ8</accession>
<gene>
    <name evidence="2" type="ORF">Cgig2_004062</name>
</gene>
<protein>
    <submittedName>
        <fullName evidence="2">Uncharacterized protein</fullName>
    </submittedName>
</protein>
<dbReference type="Proteomes" id="UP001153076">
    <property type="component" value="Unassembled WGS sequence"/>
</dbReference>
<evidence type="ECO:0000313" key="2">
    <source>
        <dbReference type="EMBL" id="KAJ8449007.1"/>
    </source>
</evidence>